<dbReference type="EMBL" id="GBRH01220693">
    <property type="protein sequence ID" value="JAD77202.1"/>
    <property type="molecule type" value="Transcribed_RNA"/>
</dbReference>
<dbReference type="AlphaFoldDB" id="A0A0A9D0D9"/>
<organism evidence="1">
    <name type="scientific">Arundo donax</name>
    <name type="common">Giant reed</name>
    <name type="synonym">Donax arundinaceus</name>
    <dbReference type="NCBI Taxonomy" id="35708"/>
    <lineage>
        <taxon>Eukaryota</taxon>
        <taxon>Viridiplantae</taxon>
        <taxon>Streptophyta</taxon>
        <taxon>Embryophyta</taxon>
        <taxon>Tracheophyta</taxon>
        <taxon>Spermatophyta</taxon>
        <taxon>Magnoliopsida</taxon>
        <taxon>Liliopsida</taxon>
        <taxon>Poales</taxon>
        <taxon>Poaceae</taxon>
        <taxon>PACMAD clade</taxon>
        <taxon>Arundinoideae</taxon>
        <taxon>Arundineae</taxon>
        <taxon>Arundo</taxon>
    </lineage>
</organism>
<proteinExistence type="predicted"/>
<name>A0A0A9D0D9_ARUDO</name>
<protein>
    <submittedName>
        <fullName evidence="1">Uncharacterized protein</fullName>
    </submittedName>
</protein>
<reference evidence="1" key="1">
    <citation type="submission" date="2014-09" db="EMBL/GenBank/DDBJ databases">
        <authorList>
            <person name="Magalhaes I.L.F."/>
            <person name="Oliveira U."/>
            <person name="Santos F.R."/>
            <person name="Vidigal T.H.D.A."/>
            <person name="Brescovit A.D."/>
            <person name="Santos A.J."/>
        </authorList>
    </citation>
    <scope>NUCLEOTIDE SEQUENCE</scope>
    <source>
        <tissue evidence="1">Shoot tissue taken approximately 20 cm above the soil surface</tissue>
    </source>
</reference>
<accession>A0A0A9D0D9</accession>
<evidence type="ECO:0000313" key="1">
    <source>
        <dbReference type="EMBL" id="JAD77202.1"/>
    </source>
</evidence>
<reference evidence="1" key="2">
    <citation type="journal article" date="2015" name="Data Brief">
        <title>Shoot transcriptome of the giant reed, Arundo donax.</title>
        <authorList>
            <person name="Barrero R.A."/>
            <person name="Guerrero F.D."/>
            <person name="Moolhuijzen P."/>
            <person name="Goolsby J.A."/>
            <person name="Tidwell J."/>
            <person name="Bellgard S.E."/>
            <person name="Bellgard M.I."/>
        </authorList>
    </citation>
    <scope>NUCLEOTIDE SEQUENCE</scope>
    <source>
        <tissue evidence="1">Shoot tissue taken approximately 20 cm above the soil surface</tissue>
    </source>
</reference>
<sequence>MFVIDHYPNFRLVLINWRFVTSQAQNTARPALHAVWISSHKITFMFLSSFRVKWLTKVILDSDPWLFKLV</sequence>